<dbReference type="PANTHER" id="PTHR43133">
    <property type="entry name" value="RNA POLYMERASE ECF-TYPE SIGMA FACTO"/>
    <property type="match status" value="1"/>
</dbReference>
<dbReference type="InterPro" id="IPR014284">
    <property type="entry name" value="RNA_pol_sigma-70_dom"/>
</dbReference>
<evidence type="ECO:0000256" key="2">
    <source>
        <dbReference type="ARBA" id="ARBA00023015"/>
    </source>
</evidence>
<dbReference type="SUPFAM" id="SSF88946">
    <property type="entry name" value="Sigma2 domain of RNA polymerase sigma factors"/>
    <property type="match status" value="1"/>
</dbReference>
<dbReference type="EMBL" id="SJPI01000003">
    <property type="protein sequence ID" value="TWT49618.1"/>
    <property type="molecule type" value="Genomic_DNA"/>
</dbReference>
<dbReference type="InterPro" id="IPR014326">
    <property type="entry name" value="RNA_pol_sigma-70_Plancto"/>
</dbReference>
<sequence>MTDCGDPEERLDLFRRAISGDTESLDRLLASFSGYLHVLSRTHLDKRIQHRVSPSDVVQETLMEAHRDIANFHGLELHEFTGWLRQVLVHNIANAVGTHMLAAKRSVHREQLVGSLSASVDHSHQRLSALAADAYRSPASEAGHQETLSELAAALEQLPSDYRTVIVLRHLEGLDFAEVADRMERTSGAVRMLWLRAIEHLRLAMEKQS</sequence>
<organism evidence="6 7">
    <name type="scientific">Rubripirellula amarantea</name>
    <dbReference type="NCBI Taxonomy" id="2527999"/>
    <lineage>
        <taxon>Bacteria</taxon>
        <taxon>Pseudomonadati</taxon>
        <taxon>Planctomycetota</taxon>
        <taxon>Planctomycetia</taxon>
        <taxon>Pirellulales</taxon>
        <taxon>Pirellulaceae</taxon>
        <taxon>Rubripirellula</taxon>
    </lineage>
</organism>
<evidence type="ECO:0000259" key="5">
    <source>
        <dbReference type="Pfam" id="PF08281"/>
    </source>
</evidence>
<comment type="similarity">
    <text evidence="1">Belongs to the sigma-70 factor family. ECF subfamily.</text>
</comment>
<reference evidence="6 7" key="1">
    <citation type="submission" date="2019-02" db="EMBL/GenBank/DDBJ databases">
        <title>Deep-cultivation of Planctomycetes and their phenomic and genomic characterization uncovers novel biology.</title>
        <authorList>
            <person name="Wiegand S."/>
            <person name="Jogler M."/>
            <person name="Boedeker C."/>
            <person name="Pinto D."/>
            <person name="Vollmers J."/>
            <person name="Rivas-Marin E."/>
            <person name="Kohn T."/>
            <person name="Peeters S.H."/>
            <person name="Heuer A."/>
            <person name="Rast P."/>
            <person name="Oberbeckmann S."/>
            <person name="Bunk B."/>
            <person name="Jeske O."/>
            <person name="Meyerdierks A."/>
            <person name="Storesund J.E."/>
            <person name="Kallscheuer N."/>
            <person name="Luecker S."/>
            <person name="Lage O.M."/>
            <person name="Pohl T."/>
            <person name="Merkel B.J."/>
            <person name="Hornburger P."/>
            <person name="Mueller R.-W."/>
            <person name="Bruemmer F."/>
            <person name="Labrenz M."/>
            <person name="Spormann A.M."/>
            <person name="Op Den Camp H."/>
            <person name="Overmann J."/>
            <person name="Amann R."/>
            <person name="Jetten M.S.M."/>
            <person name="Mascher T."/>
            <person name="Medema M.H."/>
            <person name="Devos D.P."/>
            <person name="Kaster A.-K."/>
            <person name="Ovreas L."/>
            <person name="Rohde M."/>
            <person name="Galperin M.Y."/>
            <person name="Jogler C."/>
        </authorList>
    </citation>
    <scope>NUCLEOTIDE SEQUENCE [LARGE SCALE GENOMIC DNA]</scope>
    <source>
        <strain evidence="6 7">Pla22</strain>
    </source>
</reference>
<proteinExistence type="inferred from homology"/>
<name>A0A5C5WFT5_9BACT</name>
<dbReference type="InterPro" id="IPR036388">
    <property type="entry name" value="WH-like_DNA-bd_sf"/>
</dbReference>
<evidence type="ECO:0000256" key="3">
    <source>
        <dbReference type="ARBA" id="ARBA00023082"/>
    </source>
</evidence>
<dbReference type="InterPro" id="IPR013324">
    <property type="entry name" value="RNA_pol_sigma_r3/r4-like"/>
</dbReference>
<evidence type="ECO:0000256" key="4">
    <source>
        <dbReference type="ARBA" id="ARBA00023163"/>
    </source>
</evidence>
<dbReference type="CDD" id="cd06171">
    <property type="entry name" value="Sigma70_r4"/>
    <property type="match status" value="1"/>
</dbReference>
<dbReference type="PANTHER" id="PTHR43133:SF51">
    <property type="entry name" value="RNA POLYMERASE SIGMA FACTOR"/>
    <property type="match status" value="1"/>
</dbReference>
<dbReference type="NCBIfam" id="TIGR02937">
    <property type="entry name" value="sigma70-ECF"/>
    <property type="match status" value="1"/>
</dbReference>
<protein>
    <submittedName>
        <fullName evidence="6">ECF RNA polymerase sigma-E factor</fullName>
    </submittedName>
</protein>
<dbReference type="InterPro" id="IPR013325">
    <property type="entry name" value="RNA_pol_sigma_r2"/>
</dbReference>
<gene>
    <name evidence="6" type="primary">rpoE_7</name>
    <name evidence="6" type="ORF">Pla22_48150</name>
</gene>
<feature type="domain" description="RNA polymerase sigma factor 70 region 4 type 2" evidence="5">
    <location>
        <begin position="150"/>
        <end position="201"/>
    </location>
</feature>
<dbReference type="InterPro" id="IPR013249">
    <property type="entry name" value="RNA_pol_sigma70_r4_t2"/>
</dbReference>
<dbReference type="Gene3D" id="1.10.10.10">
    <property type="entry name" value="Winged helix-like DNA-binding domain superfamily/Winged helix DNA-binding domain"/>
    <property type="match status" value="1"/>
</dbReference>
<keyword evidence="3" id="KW-0731">Sigma factor</keyword>
<evidence type="ECO:0000313" key="7">
    <source>
        <dbReference type="Proteomes" id="UP000316598"/>
    </source>
</evidence>
<dbReference type="GO" id="GO:0006352">
    <property type="term" value="P:DNA-templated transcription initiation"/>
    <property type="evidence" value="ECO:0007669"/>
    <property type="project" value="InterPro"/>
</dbReference>
<comment type="caution">
    <text evidence="6">The sequence shown here is derived from an EMBL/GenBank/DDBJ whole genome shotgun (WGS) entry which is preliminary data.</text>
</comment>
<keyword evidence="2" id="KW-0805">Transcription regulation</keyword>
<accession>A0A5C5WFT5</accession>
<dbReference type="GO" id="GO:0003677">
    <property type="term" value="F:DNA binding"/>
    <property type="evidence" value="ECO:0007669"/>
    <property type="project" value="InterPro"/>
</dbReference>
<evidence type="ECO:0000313" key="6">
    <source>
        <dbReference type="EMBL" id="TWT49618.1"/>
    </source>
</evidence>
<keyword evidence="7" id="KW-1185">Reference proteome</keyword>
<dbReference type="Proteomes" id="UP000316598">
    <property type="component" value="Unassembled WGS sequence"/>
</dbReference>
<dbReference type="RefSeq" id="WP_242632277.1">
    <property type="nucleotide sequence ID" value="NZ_SJPI01000003.1"/>
</dbReference>
<evidence type="ECO:0000256" key="1">
    <source>
        <dbReference type="ARBA" id="ARBA00010641"/>
    </source>
</evidence>
<dbReference type="Gene3D" id="1.10.1740.10">
    <property type="match status" value="1"/>
</dbReference>
<dbReference type="Pfam" id="PF08281">
    <property type="entry name" value="Sigma70_r4_2"/>
    <property type="match status" value="1"/>
</dbReference>
<dbReference type="InterPro" id="IPR039425">
    <property type="entry name" value="RNA_pol_sigma-70-like"/>
</dbReference>
<dbReference type="AlphaFoldDB" id="A0A5C5WFT5"/>
<dbReference type="NCBIfam" id="TIGR02984">
    <property type="entry name" value="Sig-70_plancto1"/>
    <property type="match status" value="1"/>
</dbReference>
<keyword evidence="4" id="KW-0804">Transcription</keyword>
<dbReference type="GO" id="GO:0016987">
    <property type="term" value="F:sigma factor activity"/>
    <property type="evidence" value="ECO:0007669"/>
    <property type="project" value="UniProtKB-KW"/>
</dbReference>
<dbReference type="SUPFAM" id="SSF88659">
    <property type="entry name" value="Sigma3 and sigma4 domains of RNA polymerase sigma factors"/>
    <property type="match status" value="1"/>
</dbReference>